<keyword evidence="3" id="KW-0813">Transport</keyword>
<evidence type="ECO:0000259" key="11">
    <source>
        <dbReference type="PROSITE" id="PS50192"/>
    </source>
</evidence>
<dbReference type="GO" id="GO:0006886">
    <property type="term" value="P:intracellular protein transport"/>
    <property type="evidence" value="ECO:0007669"/>
    <property type="project" value="InterPro"/>
</dbReference>
<comment type="subcellular location">
    <subcellularLocation>
        <location evidence="1">Membrane</location>
        <topology evidence="1">Single-pass type IV membrane protein</topology>
    </subcellularLocation>
</comment>
<feature type="transmembrane region" description="Helical" evidence="10">
    <location>
        <begin position="6"/>
        <end position="28"/>
    </location>
</feature>
<keyword evidence="4 10" id="KW-0812">Transmembrane</keyword>
<evidence type="ECO:0000256" key="4">
    <source>
        <dbReference type="ARBA" id="ARBA00022692"/>
    </source>
</evidence>
<feature type="domain" description="T-SNARE coiled-coil homology" evidence="11">
    <location>
        <begin position="238"/>
        <end position="300"/>
    </location>
</feature>
<evidence type="ECO:0000256" key="3">
    <source>
        <dbReference type="ARBA" id="ARBA00022448"/>
    </source>
</evidence>
<evidence type="ECO:0000256" key="5">
    <source>
        <dbReference type="ARBA" id="ARBA00022775"/>
    </source>
</evidence>
<evidence type="ECO:0000313" key="12">
    <source>
        <dbReference type="EMBL" id="ULU14483.1"/>
    </source>
</evidence>
<reference evidence="12 13" key="1">
    <citation type="submission" date="2022-05" db="EMBL/GenBank/DDBJ databases">
        <title>Chromosome-level reference genomes for two strains of Caenorhabditis briggsae: an improved platform for comparative genomics.</title>
        <authorList>
            <person name="Stevens L."/>
            <person name="Andersen E.C."/>
        </authorList>
    </citation>
    <scope>NUCLEOTIDE SEQUENCE [LARGE SCALE GENOMIC DNA]</scope>
    <source>
        <strain evidence="12">QX1410_ONT</strain>
        <tissue evidence="12">Whole-organism</tissue>
    </source>
</reference>
<dbReference type="Gene3D" id="1.20.5.110">
    <property type="match status" value="1"/>
</dbReference>
<dbReference type="Pfam" id="PF00804">
    <property type="entry name" value="Syntaxin"/>
    <property type="match status" value="1"/>
</dbReference>
<dbReference type="CDD" id="cd15848">
    <property type="entry name" value="SNARE_syntaxin1-like"/>
    <property type="match status" value="1"/>
</dbReference>
<dbReference type="GO" id="GO:0016192">
    <property type="term" value="P:vesicle-mediated transport"/>
    <property type="evidence" value="ECO:0007669"/>
    <property type="project" value="InterPro"/>
</dbReference>
<dbReference type="EMBL" id="CP090891">
    <property type="protein sequence ID" value="ULU14483.1"/>
    <property type="molecule type" value="Genomic_DNA"/>
</dbReference>
<dbReference type="FunFam" id="1.20.58.70:FF:000027">
    <property type="entry name" value="Putative syntaxin-3"/>
    <property type="match status" value="1"/>
</dbReference>
<dbReference type="InterPro" id="IPR000727">
    <property type="entry name" value="T_SNARE_dom"/>
</dbReference>
<dbReference type="InterPro" id="IPR045242">
    <property type="entry name" value="Syntaxin"/>
</dbReference>
<dbReference type="FunFam" id="1.20.5.110:FF:000208">
    <property type="entry name" value="Protein CBR-SYX-4"/>
    <property type="match status" value="1"/>
</dbReference>
<dbReference type="Proteomes" id="UP000827892">
    <property type="component" value="Chromosome I"/>
</dbReference>
<sequence>MNGTVLFVGMGYCYVILHYLYTLTILTCRLRAFLADQFSNFFRMTARDRLIEMQQLSGMEEGLRNTRNDSTFVNDNGLAHFLESVDSIRHILMTLNMDRESIQNEQEASLAAGCADPHKCRTVNDHSDQFIRQARVVRGRLREATDDLKNYPESGFGTGRARHEQVRTLITSFETIMTKFSEDQTSYKKRASRKVAEYFRKQNIEVTDRQIDHALENGSLFSLTRNINMGVSEKKALFDDVKNRATDIMLIEKHIQDISELFEDLHAMVQQQGETIDRIETSVCNATEYAGRAERDVRAAVQYRQKSYKWKIIICIVLILLVLILLMAAKAFLWPF</sequence>
<name>A0AAE9DZ42_CAEBR</name>
<keyword evidence="5" id="KW-0532">Neurotransmitter transport</keyword>
<dbReference type="GO" id="GO:0005886">
    <property type="term" value="C:plasma membrane"/>
    <property type="evidence" value="ECO:0007669"/>
    <property type="project" value="UniProtKB-ARBA"/>
</dbReference>
<proteinExistence type="inferred from homology"/>
<dbReference type="GO" id="GO:0051046">
    <property type="term" value="P:regulation of secretion"/>
    <property type="evidence" value="ECO:0007669"/>
    <property type="project" value="UniProtKB-ARBA"/>
</dbReference>
<dbReference type="AlphaFoldDB" id="A0AAE9DZ42"/>
<organism evidence="12 13">
    <name type="scientific">Caenorhabditis briggsae</name>
    <dbReference type="NCBI Taxonomy" id="6238"/>
    <lineage>
        <taxon>Eukaryota</taxon>
        <taxon>Metazoa</taxon>
        <taxon>Ecdysozoa</taxon>
        <taxon>Nematoda</taxon>
        <taxon>Chromadorea</taxon>
        <taxon>Rhabditida</taxon>
        <taxon>Rhabditina</taxon>
        <taxon>Rhabditomorpha</taxon>
        <taxon>Rhabditoidea</taxon>
        <taxon>Rhabditidae</taxon>
        <taxon>Peloderinae</taxon>
        <taxon>Caenorhabditis</taxon>
    </lineage>
</organism>
<keyword evidence="6 10" id="KW-1133">Transmembrane helix</keyword>
<evidence type="ECO:0000256" key="1">
    <source>
        <dbReference type="ARBA" id="ARBA00004211"/>
    </source>
</evidence>
<dbReference type="PROSITE" id="PS00914">
    <property type="entry name" value="SYNTAXIN"/>
    <property type="match status" value="1"/>
</dbReference>
<evidence type="ECO:0000256" key="10">
    <source>
        <dbReference type="SAM" id="Phobius"/>
    </source>
</evidence>
<accession>A0AAE9DZ42</accession>
<dbReference type="SMART" id="SM00397">
    <property type="entry name" value="t_SNARE"/>
    <property type="match status" value="1"/>
</dbReference>
<keyword evidence="7" id="KW-0175">Coiled coil</keyword>
<dbReference type="GO" id="GO:0006836">
    <property type="term" value="P:neurotransmitter transport"/>
    <property type="evidence" value="ECO:0007669"/>
    <property type="project" value="UniProtKB-KW"/>
</dbReference>
<evidence type="ECO:0000256" key="2">
    <source>
        <dbReference type="ARBA" id="ARBA00009063"/>
    </source>
</evidence>
<evidence type="ECO:0000313" key="13">
    <source>
        <dbReference type="Proteomes" id="UP000827892"/>
    </source>
</evidence>
<evidence type="ECO:0000256" key="9">
    <source>
        <dbReference type="RuleBase" id="RU003858"/>
    </source>
</evidence>
<evidence type="ECO:0000256" key="7">
    <source>
        <dbReference type="ARBA" id="ARBA00023054"/>
    </source>
</evidence>
<dbReference type="PANTHER" id="PTHR19957">
    <property type="entry name" value="SYNTAXIN"/>
    <property type="match status" value="1"/>
</dbReference>
<dbReference type="SUPFAM" id="SSF47661">
    <property type="entry name" value="t-snare proteins"/>
    <property type="match status" value="1"/>
</dbReference>
<dbReference type="PROSITE" id="PS50192">
    <property type="entry name" value="T_SNARE"/>
    <property type="match status" value="1"/>
</dbReference>
<dbReference type="InterPro" id="IPR010989">
    <property type="entry name" value="SNARE"/>
</dbReference>
<dbReference type="Pfam" id="PF05739">
    <property type="entry name" value="SNARE"/>
    <property type="match status" value="1"/>
</dbReference>
<dbReference type="InterPro" id="IPR006011">
    <property type="entry name" value="Syntaxin_N"/>
</dbReference>
<feature type="transmembrane region" description="Helical" evidence="10">
    <location>
        <begin position="312"/>
        <end position="333"/>
    </location>
</feature>
<comment type="similarity">
    <text evidence="2 9">Belongs to the syntaxin family.</text>
</comment>
<gene>
    <name evidence="12" type="ORF">L3Y34_016756</name>
</gene>
<keyword evidence="8 10" id="KW-0472">Membrane</keyword>
<dbReference type="GO" id="GO:0005484">
    <property type="term" value="F:SNAP receptor activity"/>
    <property type="evidence" value="ECO:0007669"/>
    <property type="project" value="InterPro"/>
</dbReference>
<dbReference type="Gene3D" id="1.20.58.70">
    <property type="match status" value="1"/>
</dbReference>
<dbReference type="SMART" id="SM00503">
    <property type="entry name" value="SynN"/>
    <property type="match status" value="1"/>
</dbReference>
<evidence type="ECO:0000256" key="6">
    <source>
        <dbReference type="ARBA" id="ARBA00022989"/>
    </source>
</evidence>
<protein>
    <recommendedName>
        <fullName evidence="11">t-SNARE coiled-coil homology domain-containing protein</fullName>
    </recommendedName>
</protein>
<dbReference type="PANTHER" id="PTHR19957:SF310">
    <property type="entry name" value="SYNTAXIN-4-RELATED"/>
    <property type="match status" value="1"/>
</dbReference>
<evidence type="ECO:0000256" key="8">
    <source>
        <dbReference type="ARBA" id="ARBA00023136"/>
    </source>
</evidence>
<dbReference type="InterPro" id="IPR006012">
    <property type="entry name" value="Syntaxin/epimorphin_CS"/>
</dbReference>